<sequence>MKWSDTRKELEFIVNVSPVVVFKCGARPGLPVEYVSNNIIQFGYPPEEFSDYNYEFENIIYRDDLEKIRAQFSEHSAKPESFGFTVIYRLYTKFGSIRWIEQRTFIIRNDDGNVTHYQGLLFDITDRKKAEDETALNLARQEVLLKLKRMGGYSFQEIIDYAREEAVRLTKSKIGYIAFPTPDETTLIMHSWSKSSIRECSIDEQSRPYVYPVHRTGLWGEAIRQRKPLIVNNYQSPSSLKKGFPKGHVTLSSYMHVPIFDGGRIVIVIGVGNKADEYDANDIYNLMLLMHGLWEVIQKKRLEDTLKDRSAELAAHYAKLRSSALVPQEFLNDIQNETDSDKQPTDHYLRLMEDEVFLMSYDRQQKAIEEGLLLANRIKHLVDSIYYLSMGGSNVRYDKFSIIDFNSLIEHVSLNTILLLRNKNLTFNRDMSEDFPNVLGDYDSLEVVFTTLIENACLNSPAGGIIGVEGSVKSDFFEIRISDSGPDLDELSLPYLFQSIVFVGSGHFHANRLEGAESGLYVAKVIAHKHGGDIWGERNPDGGSVFVIKLPILSQADSKAKGAV</sequence>
<dbReference type="Proteomes" id="UP001302662">
    <property type="component" value="Chromosome"/>
</dbReference>
<evidence type="ECO:0000256" key="4">
    <source>
        <dbReference type="ARBA" id="ARBA00022679"/>
    </source>
</evidence>
<evidence type="ECO:0000259" key="6">
    <source>
        <dbReference type="PROSITE" id="PS50109"/>
    </source>
</evidence>
<protein>
    <recommendedName>
        <fullName evidence="2">histidine kinase</fullName>
        <ecNumber evidence="2">2.7.13.3</ecNumber>
    </recommendedName>
</protein>
<evidence type="ECO:0000313" key="9">
    <source>
        <dbReference type="Proteomes" id="UP001302662"/>
    </source>
</evidence>
<dbReference type="Gene3D" id="3.30.450.40">
    <property type="match status" value="1"/>
</dbReference>
<comment type="catalytic activity">
    <reaction evidence="1">
        <text>ATP + protein L-histidine = ADP + protein N-phospho-L-histidine.</text>
        <dbReference type="EC" id="2.7.13.3"/>
    </reaction>
</comment>
<dbReference type="InterPro" id="IPR036890">
    <property type="entry name" value="HATPase_C_sf"/>
</dbReference>
<evidence type="ECO:0000259" key="7">
    <source>
        <dbReference type="PROSITE" id="PS50113"/>
    </source>
</evidence>
<evidence type="ECO:0000256" key="3">
    <source>
        <dbReference type="ARBA" id="ARBA00022553"/>
    </source>
</evidence>
<dbReference type="PANTHER" id="PTHR43304">
    <property type="entry name" value="PHYTOCHROME-LIKE PROTEIN CPH1"/>
    <property type="match status" value="1"/>
</dbReference>
<dbReference type="InterPro" id="IPR003594">
    <property type="entry name" value="HATPase_dom"/>
</dbReference>
<dbReference type="RefSeq" id="WP_316559096.1">
    <property type="nucleotide sequence ID" value="NZ_CP131062.1"/>
</dbReference>
<dbReference type="PROSITE" id="PS50109">
    <property type="entry name" value="HIS_KIN"/>
    <property type="match status" value="1"/>
</dbReference>
<evidence type="ECO:0000256" key="5">
    <source>
        <dbReference type="ARBA" id="ARBA00022777"/>
    </source>
</evidence>
<dbReference type="GeneID" id="85197784"/>
<dbReference type="Pfam" id="PF13185">
    <property type="entry name" value="GAF_2"/>
    <property type="match status" value="1"/>
</dbReference>
<organism evidence="8 9">
    <name type="scientific">Methanimicrococcus stummii</name>
    <dbReference type="NCBI Taxonomy" id="3028294"/>
    <lineage>
        <taxon>Archaea</taxon>
        <taxon>Methanobacteriati</taxon>
        <taxon>Methanobacteriota</taxon>
        <taxon>Stenosarchaea group</taxon>
        <taxon>Methanomicrobia</taxon>
        <taxon>Methanosarcinales</taxon>
        <taxon>Methanosarcinaceae</taxon>
        <taxon>Methanimicrococcus</taxon>
    </lineage>
</organism>
<reference evidence="8 9" key="1">
    <citation type="submission" date="2023-07" db="EMBL/GenBank/DDBJ databases">
        <title>Closed genome sequence of Methanimicrococcus sp. Es2.</title>
        <authorList>
            <person name="Protasov E."/>
            <person name="Platt K."/>
            <person name="Reeh H."/>
            <person name="Poehlein A."/>
            <person name="Daniel R."/>
            <person name="Brune A."/>
        </authorList>
    </citation>
    <scope>NUCLEOTIDE SEQUENCE [LARGE SCALE GENOMIC DNA]</scope>
    <source>
        <strain evidence="8 9">Es2</strain>
    </source>
</reference>
<name>A0AA96V9A0_9EURY</name>
<dbReference type="SUPFAM" id="SSF55781">
    <property type="entry name" value="GAF domain-like"/>
    <property type="match status" value="1"/>
</dbReference>
<dbReference type="SUPFAM" id="SSF55785">
    <property type="entry name" value="PYP-like sensor domain (PAS domain)"/>
    <property type="match status" value="1"/>
</dbReference>
<dbReference type="SUPFAM" id="SSF55874">
    <property type="entry name" value="ATPase domain of HSP90 chaperone/DNA topoisomerase II/histidine kinase"/>
    <property type="match status" value="1"/>
</dbReference>
<dbReference type="InterPro" id="IPR000700">
    <property type="entry name" value="PAS-assoc_C"/>
</dbReference>
<keyword evidence="4 8" id="KW-0808">Transferase</keyword>
<dbReference type="Pfam" id="PF02518">
    <property type="entry name" value="HATPase_c"/>
    <property type="match status" value="1"/>
</dbReference>
<evidence type="ECO:0000256" key="2">
    <source>
        <dbReference type="ARBA" id="ARBA00012438"/>
    </source>
</evidence>
<dbReference type="InterPro" id="IPR013655">
    <property type="entry name" value="PAS_fold_3"/>
</dbReference>
<evidence type="ECO:0000256" key="1">
    <source>
        <dbReference type="ARBA" id="ARBA00000085"/>
    </source>
</evidence>
<dbReference type="AlphaFoldDB" id="A0AA96V9A0"/>
<dbReference type="InterPro" id="IPR000014">
    <property type="entry name" value="PAS"/>
</dbReference>
<dbReference type="PROSITE" id="PS50113">
    <property type="entry name" value="PAC"/>
    <property type="match status" value="1"/>
</dbReference>
<proteinExistence type="predicted"/>
<feature type="domain" description="PAC" evidence="7">
    <location>
        <begin position="84"/>
        <end position="136"/>
    </location>
</feature>
<dbReference type="EMBL" id="CP131062">
    <property type="protein sequence ID" value="WNY29097.1"/>
    <property type="molecule type" value="Genomic_DNA"/>
</dbReference>
<gene>
    <name evidence="8" type="primary">sasA</name>
    <name evidence="8" type="ORF">MmiEs2_13130</name>
</gene>
<dbReference type="SMART" id="SM00086">
    <property type="entry name" value="PAC"/>
    <property type="match status" value="1"/>
</dbReference>
<dbReference type="Gene3D" id="3.30.565.10">
    <property type="entry name" value="Histidine kinase-like ATPase, C-terminal domain"/>
    <property type="match status" value="1"/>
</dbReference>
<dbReference type="InterPro" id="IPR003018">
    <property type="entry name" value="GAF"/>
</dbReference>
<keyword evidence="9" id="KW-1185">Reference proteome</keyword>
<dbReference type="InterPro" id="IPR035965">
    <property type="entry name" value="PAS-like_dom_sf"/>
</dbReference>
<dbReference type="KEGG" id="mees:MmiEs2_13130"/>
<keyword evidence="3" id="KW-0597">Phosphoprotein</keyword>
<dbReference type="InterPro" id="IPR005467">
    <property type="entry name" value="His_kinase_dom"/>
</dbReference>
<accession>A0AA96V9A0</accession>
<dbReference type="InterPro" id="IPR052162">
    <property type="entry name" value="Sensor_kinase/Photoreceptor"/>
</dbReference>
<dbReference type="PANTHER" id="PTHR43304:SF1">
    <property type="entry name" value="PAC DOMAIN-CONTAINING PROTEIN"/>
    <property type="match status" value="1"/>
</dbReference>
<dbReference type="InterPro" id="IPR029016">
    <property type="entry name" value="GAF-like_dom_sf"/>
</dbReference>
<dbReference type="EC" id="2.7.13.3" evidence="2"/>
<dbReference type="SMART" id="SM00387">
    <property type="entry name" value="HATPase_c"/>
    <property type="match status" value="1"/>
</dbReference>
<dbReference type="CDD" id="cd00130">
    <property type="entry name" value="PAS"/>
    <property type="match status" value="1"/>
</dbReference>
<dbReference type="Gene3D" id="3.30.450.20">
    <property type="entry name" value="PAS domain"/>
    <property type="match status" value="1"/>
</dbReference>
<dbReference type="NCBIfam" id="TIGR00229">
    <property type="entry name" value="sensory_box"/>
    <property type="match status" value="1"/>
</dbReference>
<keyword evidence="5" id="KW-0418">Kinase</keyword>
<dbReference type="GO" id="GO:0004673">
    <property type="term" value="F:protein histidine kinase activity"/>
    <property type="evidence" value="ECO:0007669"/>
    <property type="project" value="UniProtKB-EC"/>
</dbReference>
<feature type="domain" description="Histidine kinase" evidence="6">
    <location>
        <begin position="375"/>
        <end position="554"/>
    </location>
</feature>
<dbReference type="SMART" id="SM00065">
    <property type="entry name" value="GAF"/>
    <property type="match status" value="1"/>
</dbReference>
<dbReference type="InterPro" id="IPR001610">
    <property type="entry name" value="PAC"/>
</dbReference>
<evidence type="ECO:0000313" key="8">
    <source>
        <dbReference type="EMBL" id="WNY29097.1"/>
    </source>
</evidence>
<dbReference type="Pfam" id="PF08447">
    <property type="entry name" value="PAS_3"/>
    <property type="match status" value="1"/>
</dbReference>